<dbReference type="Proteomes" id="UP001556196">
    <property type="component" value="Unassembled WGS sequence"/>
</dbReference>
<keyword evidence="7" id="KW-1185">Reference proteome</keyword>
<evidence type="ECO:0000256" key="2">
    <source>
        <dbReference type="ARBA" id="ARBA00022679"/>
    </source>
</evidence>
<feature type="domain" description="Carbohydrate kinase FGGY C-terminal" evidence="5">
    <location>
        <begin position="261"/>
        <end position="450"/>
    </location>
</feature>
<name>A0ABV3R3J0_9HYPH</name>
<evidence type="ECO:0000313" key="7">
    <source>
        <dbReference type="Proteomes" id="UP001556196"/>
    </source>
</evidence>
<dbReference type="Pfam" id="PF02782">
    <property type="entry name" value="FGGY_C"/>
    <property type="match status" value="1"/>
</dbReference>
<dbReference type="InterPro" id="IPR050406">
    <property type="entry name" value="FGGY_Carb_Kinase"/>
</dbReference>
<dbReference type="InterPro" id="IPR018484">
    <property type="entry name" value="FGGY_N"/>
</dbReference>
<keyword evidence="2 6" id="KW-0808">Transferase</keyword>
<protein>
    <submittedName>
        <fullName evidence="6">FGGY-family carbohydrate kinase</fullName>
        <ecNumber evidence="6">2.7.1.-</ecNumber>
    </submittedName>
</protein>
<organism evidence="6 7">
    <name type="scientific">Mesorhizobium marinum</name>
    <dbReference type="NCBI Taxonomy" id="3228790"/>
    <lineage>
        <taxon>Bacteria</taxon>
        <taxon>Pseudomonadati</taxon>
        <taxon>Pseudomonadota</taxon>
        <taxon>Alphaproteobacteria</taxon>
        <taxon>Hyphomicrobiales</taxon>
        <taxon>Phyllobacteriaceae</taxon>
        <taxon>Mesorhizobium</taxon>
    </lineage>
</organism>
<proteinExistence type="inferred from homology"/>
<accession>A0ABV3R3J0</accession>
<evidence type="ECO:0000256" key="1">
    <source>
        <dbReference type="ARBA" id="ARBA00009156"/>
    </source>
</evidence>
<dbReference type="SUPFAM" id="SSF53067">
    <property type="entry name" value="Actin-like ATPase domain"/>
    <property type="match status" value="2"/>
</dbReference>
<dbReference type="EC" id="2.7.1.-" evidence="6"/>
<comment type="similarity">
    <text evidence="1">Belongs to the FGGY kinase family.</text>
</comment>
<keyword evidence="3 6" id="KW-0418">Kinase</keyword>
<dbReference type="PANTHER" id="PTHR43095:SF5">
    <property type="entry name" value="XYLULOSE KINASE"/>
    <property type="match status" value="1"/>
</dbReference>
<dbReference type="RefSeq" id="WP_367725089.1">
    <property type="nucleotide sequence ID" value="NZ_JBFOCI010000006.1"/>
</dbReference>
<dbReference type="PIRSF" id="PIRSF000538">
    <property type="entry name" value="GlpK"/>
    <property type="match status" value="1"/>
</dbReference>
<dbReference type="InterPro" id="IPR043129">
    <property type="entry name" value="ATPase_NBD"/>
</dbReference>
<dbReference type="EMBL" id="JBFOCI010000006">
    <property type="protein sequence ID" value="MEW9807885.1"/>
    <property type="molecule type" value="Genomic_DNA"/>
</dbReference>
<sequence>MSGPFFLGLDAGTSQTKAALFDLAGREIAVAEIATSISRPHPGWSEIDPDVALAAATGVLGRVVRESGVDAGSIAGLGISAAMVGAWVLDAAGHPLRPAITWEDGRTKDLIDAHVADMPDFMSRIFASSGSVMQRGCTLPVMAWLARHEPHLLSKAAHVVSFKDYLRFCFTGTIGTDRSEAAVLPGSAAARDRSNDVISLFGLEPYRHLLPPVEDSEALGGNMRADVAAAIGVRAGLPVAVGAGDVAATVLGTGVLEPGTAAAVLGTACMVGVIDDRPVFDPPDVGLLFTLPADRWYRAMLNVAGTLNLDWAFNTLAPDLARRADRFAVLDSMLDATPPGAHGLTYLPYLSQSGIIAPVVDPAARAQFSGLVPRHDRACMFRAVLEGVAFAMADLLDVLSFQGDRLVLVGGGARNDRWSRMIADIVGRRVVVPEGTQFGARGAAWLAAAATGHLADIVKAGKVSAGDRIFEPSSAGACAPAYKTALAAYRTAKLRMLGPAASRS</sequence>
<dbReference type="PANTHER" id="PTHR43095">
    <property type="entry name" value="SUGAR KINASE"/>
    <property type="match status" value="1"/>
</dbReference>
<dbReference type="GO" id="GO:0016301">
    <property type="term" value="F:kinase activity"/>
    <property type="evidence" value="ECO:0007669"/>
    <property type="project" value="UniProtKB-KW"/>
</dbReference>
<dbReference type="InterPro" id="IPR000577">
    <property type="entry name" value="Carb_kinase_FGGY"/>
</dbReference>
<reference evidence="6 7" key="1">
    <citation type="submission" date="2024-06" db="EMBL/GenBank/DDBJ databases">
        <authorList>
            <person name="Tuo L."/>
        </authorList>
    </citation>
    <scope>NUCLEOTIDE SEQUENCE [LARGE SCALE GENOMIC DNA]</scope>
    <source>
        <strain evidence="6 7">ZMM04-5</strain>
    </source>
</reference>
<evidence type="ECO:0000259" key="4">
    <source>
        <dbReference type="Pfam" id="PF00370"/>
    </source>
</evidence>
<comment type="caution">
    <text evidence="6">The sequence shown here is derived from an EMBL/GenBank/DDBJ whole genome shotgun (WGS) entry which is preliminary data.</text>
</comment>
<gene>
    <name evidence="6" type="ORF">ABUE31_18000</name>
</gene>
<dbReference type="Pfam" id="PF00370">
    <property type="entry name" value="FGGY_N"/>
    <property type="match status" value="1"/>
</dbReference>
<evidence type="ECO:0000313" key="6">
    <source>
        <dbReference type="EMBL" id="MEW9807885.1"/>
    </source>
</evidence>
<feature type="domain" description="Carbohydrate kinase FGGY N-terminal" evidence="4">
    <location>
        <begin position="6"/>
        <end position="252"/>
    </location>
</feature>
<evidence type="ECO:0000259" key="5">
    <source>
        <dbReference type="Pfam" id="PF02782"/>
    </source>
</evidence>
<evidence type="ECO:0000256" key="3">
    <source>
        <dbReference type="ARBA" id="ARBA00022777"/>
    </source>
</evidence>
<dbReference type="CDD" id="cd07802">
    <property type="entry name" value="ASKHA_NBD_FGGY_EcLyxK-like"/>
    <property type="match status" value="1"/>
</dbReference>
<dbReference type="InterPro" id="IPR018485">
    <property type="entry name" value="FGGY_C"/>
</dbReference>
<dbReference type="Gene3D" id="3.30.420.40">
    <property type="match status" value="2"/>
</dbReference>